<dbReference type="EMBL" id="MNAD01001215">
    <property type="protein sequence ID" value="OJT07169.1"/>
    <property type="molecule type" value="Genomic_DNA"/>
</dbReference>
<feature type="signal peptide" evidence="1">
    <location>
        <begin position="1"/>
        <end position="23"/>
    </location>
</feature>
<dbReference type="OrthoDB" id="2742985at2759"/>
<dbReference type="Proteomes" id="UP000184267">
    <property type="component" value="Unassembled WGS sequence"/>
</dbReference>
<evidence type="ECO:0000313" key="2">
    <source>
        <dbReference type="EMBL" id="OJT07169.1"/>
    </source>
</evidence>
<comment type="caution">
    <text evidence="2">The sequence shown here is derived from an EMBL/GenBank/DDBJ whole genome shotgun (WGS) entry which is preliminary data.</text>
</comment>
<gene>
    <name evidence="2" type="ORF">TRAPUB_1984</name>
</gene>
<organism evidence="2 3">
    <name type="scientific">Trametes pubescens</name>
    <name type="common">White-rot fungus</name>
    <dbReference type="NCBI Taxonomy" id="154538"/>
    <lineage>
        <taxon>Eukaryota</taxon>
        <taxon>Fungi</taxon>
        <taxon>Dikarya</taxon>
        <taxon>Basidiomycota</taxon>
        <taxon>Agaricomycotina</taxon>
        <taxon>Agaricomycetes</taxon>
        <taxon>Polyporales</taxon>
        <taxon>Polyporaceae</taxon>
        <taxon>Trametes</taxon>
    </lineage>
</organism>
<reference evidence="2 3" key="1">
    <citation type="submission" date="2016-10" db="EMBL/GenBank/DDBJ databases">
        <title>Genome sequence of the basidiomycete white-rot fungus Trametes pubescens.</title>
        <authorList>
            <person name="Makela M.R."/>
            <person name="Granchi Z."/>
            <person name="Peng M."/>
            <person name="De Vries R.P."/>
            <person name="Grigoriev I."/>
            <person name="Riley R."/>
            <person name="Hilden K."/>
        </authorList>
    </citation>
    <scope>NUCLEOTIDE SEQUENCE [LARGE SCALE GENOMIC DNA]</scope>
    <source>
        <strain evidence="2 3">FBCC735</strain>
    </source>
</reference>
<sequence length="141" mass="14656">MFARGRWVTLSTVLLIAITSASADFHILNGTNGRGGYAAKTVPSNHYSCLGWLGASVIRDFPDIDSTVVAFSVGNLCGAPQLNFYNNGNDFDVYIDGGDGSRVGTCSPTVGAVSGSINGGSACPDGYAVFDGYTCMSYICN</sequence>
<dbReference type="AlphaFoldDB" id="A0A1M2VHV6"/>
<feature type="chain" id="PRO_5012318510" evidence="1">
    <location>
        <begin position="24"/>
        <end position="141"/>
    </location>
</feature>
<dbReference type="OMA" id="DGYTCMS"/>
<evidence type="ECO:0000256" key="1">
    <source>
        <dbReference type="SAM" id="SignalP"/>
    </source>
</evidence>
<name>A0A1M2VHV6_TRAPU</name>
<proteinExistence type="predicted"/>
<evidence type="ECO:0000313" key="3">
    <source>
        <dbReference type="Proteomes" id="UP000184267"/>
    </source>
</evidence>
<accession>A0A1M2VHV6</accession>
<protein>
    <submittedName>
        <fullName evidence="2">Uncharacterized protein</fullName>
    </submittedName>
</protein>
<keyword evidence="3" id="KW-1185">Reference proteome</keyword>
<keyword evidence="1" id="KW-0732">Signal</keyword>